<evidence type="ECO:0000256" key="3">
    <source>
        <dbReference type="ARBA" id="ARBA00022989"/>
    </source>
</evidence>
<accession>A0A0M9DE21</accession>
<dbReference type="InterPro" id="IPR007829">
    <property type="entry name" value="TM2"/>
</dbReference>
<feature type="compositionally biased region" description="Polar residues" evidence="5">
    <location>
        <begin position="159"/>
        <end position="199"/>
    </location>
</feature>
<dbReference type="EMBL" id="JXCZ01000042">
    <property type="protein sequence ID" value="KOY78418.1"/>
    <property type="molecule type" value="Genomic_DNA"/>
</dbReference>
<sequence>MNNVDILEQQVFAARKKLSTQEQLMVNDYVENNSVSPVAAWLLWVFLGQFGAHRFLFKKPYAALMLTLEIIGWVTIFFIIGLGFLSAVWIWWIVDAFSIQSWIKESRLQAAYKGIHQITGKSVEELSGINYASFNGASFVNYSNQTQQPQQPTQGQQQNNFDPNTGQPINSESVNNQSSSANVEPQQTSNSSSAQSLNDTDGDFTDFSKPKE</sequence>
<dbReference type="Proteomes" id="UP000037749">
    <property type="component" value="Unassembled WGS sequence"/>
</dbReference>
<keyword evidence="3 6" id="KW-1133">Transmembrane helix</keyword>
<name>A0A0M9DE21_9LACO</name>
<feature type="region of interest" description="Disordered" evidence="5">
    <location>
        <begin position="144"/>
        <end position="212"/>
    </location>
</feature>
<organism evidence="8 9">
    <name type="scientific">Apilactobacillus kunkeei</name>
    <dbReference type="NCBI Taxonomy" id="148814"/>
    <lineage>
        <taxon>Bacteria</taxon>
        <taxon>Bacillati</taxon>
        <taxon>Bacillota</taxon>
        <taxon>Bacilli</taxon>
        <taxon>Lactobacillales</taxon>
        <taxon>Lactobacillaceae</taxon>
        <taxon>Apilactobacillus</taxon>
    </lineage>
</organism>
<dbReference type="GO" id="GO:0016020">
    <property type="term" value="C:membrane"/>
    <property type="evidence" value="ECO:0007669"/>
    <property type="project" value="UniProtKB-SubCell"/>
</dbReference>
<evidence type="ECO:0000313" key="9">
    <source>
        <dbReference type="Proteomes" id="UP000037749"/>
    </source>
</evidence>
<dbReference type="Pfam" id="PF05154">
    <property type="entry name" value="TM2"/>
    <property type="match status" value="1"/>
</dbReference>
<evidence type="ECO:0000256" key="6">
    <source>
        <dbReference type="SAM" id="Phobius"/>
    </source>
</evidence>
<feature type="transmembrane region" description="Helical" evidence="6">
    <location>
        <begin position="68"/>
        <end position="94"/>
    </location>
</feature>
<comment type="subcellular location">
    <subcellularLocation>
        <location evidence="1">Membrane</location>
        <topology evidence="1">Multi-pass membrane protein</topology>
    </subcellularLocation>
</comment>
<proteinExistence type="predicted"/>
<evidence type="ECO:0000259" key="7">
    <source>
        <dbReference type="Pfam" id="PF05154"/>
    </source>
</evidence>
<evidence type="ECO:0000256" key="1">
    <source>
        <dbReference type="ARBA" id="ARBA00004141"/>
    </source>
</evidence>
<comment type="caution">
    <text evidence="8">The sequence shown here is derived from an EMBL/GenBank/DDBJ whole genome shotgun (WGS) entry which is preliminary data.</text>
</comment>
<evidence type="ECO:0000313" key="8">
    <source>
        <dbReference type="EMBL" id="KOY78418.1"/>
    </source>
</evidence>
<keyword evidence="4 6" id="KW-0472">Membrane</keyword>
<evidence type="ECO:0000256" key="5">
    <source>
        <dbReference type="SAM" id="MobiDB-lite"/>
    </source>
</evidence>
<gene>
    <name evidence="8" type="ORF">RZ72_10840</name>
</gene>
<dbReference type="RefSeq" id="WP_053796986.1">
    <property type="nucleotide sequence ID" value="NZ_JXCZ01000042.1"/>
</dbReference>
<reference evidence="8 9" key="1">
    <citation type="journal article" date="2015" name="Genome Biol. Evol.">
        <title>Functionally Structured Genomes in Lactobacillus kunkeei Colonizing the Honey Crop and Food Products of Honeybees and Stingless Bees.</title>
        <authorList>
            <person name="Tamarit D."/>
            <person name="Ellegaard K.M."/>
            <person name="Wikander J."/>
            <person name="Olofsson T."/>
            <person name="Vasquez A."/>
            <person name="Andersson S.G."/>
        </authorList>
    </citation>
    <scope>NUCLEOTIDE SEQUENCE [LARGE SCALE GENOMIC DNA]</scope>
    <source>
        <strain evidence="8 9">LAla</strain>
    </source>
</reference>
<evidence type="ECO:0000256" key="2">
    <source>
        <dbReference type="ARBA" id="ARBA00022692"/>
    </source>
</evidence>
<dbReference type="AlphaFoldDB" id="A0A0M9DE21"/>
<feature type="compositionally biased region" description="Low complexity" evidence="5">
    <location>
        <begin position="145"/>
        <end position="158"/>
    </location>
</feature>
<dbReference type="PATRIC" id="fig|148814.9.peg.1283"/>
<feature type="domain" description="TM2" evidence="7">
    <location>
        <begin position="34"/>
        <end position="82"/>
    </location>
</feature>
<feature type="transmembrane region" description="Helical" evidence="6">
    <location>
        <begin position="38"/>
        <end position="56"/>
    </location>
</feature>
<protein>
    <submittedName>
        <fullName evidence="8">TM2 domain protein</fullName>
    </submittedName>
</protein>
<evidence type="ECO:0000256" key="4">
    <source>
        <dbReference type="ARBA" id="ARBA00023136"/>
    </source>
</evidence>
<keyword evidence="2 6" id="KW-0812">Transmembrane</keyword>